<accession>A0ABP8TFX7</accession>
<dbReference type="RefSeq" id="WP_345348703.1">
    <property type="nucleotide sequence ID" value="NZ_BAABHJ010000002.1"/>
</dbReference>
<evidence type="ECO:0000256" key="2">
    <source>
        <dbReference type="ARBA" id="ARBA00023015"/>
    </source>
</evidence>
<proteinExistence type="inferred from homology"/>
<keyword evidence="6" id="KW-1185">Reference proteome</keyword>
<reference evidence="6" key="1">
    <citation type="journal article" date="2019" name="Int. J. Syst. Evol. Microbiol.">
        <title>The Global Catalogue of Microorganisms (GCM) 10K type strain sequencing project: providing services to taxonomists for standard genome sequencing and annotation.</title>
        <authorList>
            <consortium name="The Broad Institute Genomics Platform"/>
            <consortium name="The Broad Institute Genome Sequencing Center for Infectious Disease"/>
            <person name="Wu L."/>
            <person name="Ma J."/>
        </authorList>
    </citation>
    <scope>NUCLEOTIDE SEQUENCE [LARGE SCALE GENOMIC DNA]</scope>
    <source>
        <strain evidence="6">JCM 17938</strain>
    </source>
</reference>
<gene>
    <name evidence="5" type="ORF">GCM10023195_09220</name>
</gene>
<keyword evidence="2" id="KW-0805">Transcription regulation</keyword>
<dbReference type="Proteomes" id="UP001500212">
    <property type="component" value="Unassembled WGS sequence"/>
</dbReference>
<evidence type="ECO:0000256" key="4">
    <source>
        <dbReference type="ARBA" id="ARBA00023163"/>
    </source>
</evidence>
<evidence type="ECO:0000313" key="6">
    <source>
        <dbReference type="Proteomes" id="UP001500212"/>
    </source>
</evidence>
<evidence type="ECO:0000256" key="1">
    <source>
        <dbReference type="ARBA" id="ARBA00011046"/>
    </source>
</evidence>
<evidence type="ECO:0000256" key="3">
    <source>
        <dbReference type="ARBA" id="ARBA00023125"/>
    </source>
</evidence>
<dbReference type="Gene3D" id="1.10.10.10">
    <property type="entry name" value="Winged helix-like DNA-binding domain superfamily/Winged helix DNA-binding domain"/>
    <property type="match status" value="1"/>
</dbReference>
<name>A0ABP8TFX7_9ACTN</name>
<dbReference type="InterPro" id="IPR036390">
    <property type="entry name" value="WH_DNA-bd_sf"/>
</dbReference>
<sequence length="125" mass="13869">MTKEHEPGRRPAGMLEDAVLAALWHGGRPMSPADVQAVLPDTPAYTTVMTTLARLHRKGLATRTREGRGFVYSPNVDEAAHTATAMHDLLSRRRDRAAVLARFVSELSPEDEVLLQQLLRQEDAE</sequence>
<organism evidence="5 6">
    <name type="scientific">Actinoallomurus liliacearum</name>
    <dbReference type="NCBI Taxonomy" id="1080073"/>
    <lineage>
        <taxon>Bacteria</taxon>
        <taxon>Bacillati</taxon>
        <taxon>Actinomycetota</taxon>
        <taxon>Actinomycetes</taxon>
        <taxon>Streptosporangiales</taxon>
        <taxon>Thermomonosporaceae</taxon>
        <taxon>Actinoallomurus</taxon>
    </lineage>
</organism>
<dbReference type="InterPro" id="IPR036388">
    <property type="entry name" value="WH-like_DNA-bd_sf"/>
</dbReference>
<protein>
    <submittedName>
        <fullName evidence="5">BlaI/MecI/CopY family transcriptional regulator</fullName>
    </submittedName>
</protein>
<dbReference type="SUPFAM" id="SSF46785">
    <property type="entry name" value="Winged helix' DNA-binding domain"/>
    <property type="match status" value="1"/>
</dbReference>
<comment type="similarity">
    <text evidence="1">Belongs to the BlaI transcriptional regulatory family.</text>
</comment>
<dbReference type="InterPro" id="IPR005650">
    <property type="entry name" value="BlaI_family"/>
</dbReference>
<keyword evidence="4" id="KW-0804">Transcription</keyword>
<dbReference type="Pfam" id="PF03965">
    <property type="entry name" value="Penicillinase_R"/>
    <property type="match status" value="1"/>
</dbReference>
<evidence type="ECO:0000313" key="5">
    <source>
        <dbReference type="EMBL" id="GAA4602886.1"/>
    </source>
</evidence>
<dbReference type="EMBL" id="BAABHJ010000002">
    <property type="protein sequence ID" value="GAA4602886.1"/>
    <property type="molecule type" value="Genomic_DNA"/>
</dbReference>
<keyword evidence="3" id="KW-0238">DNA-binding</keyword>
<comment type="caution">
    <text evidence="5">The sequence shown here is derived from an EMBL/GenBank/DDBJ whole genome shotgun (WGS) entry which is preliminary data.</text>
</comment>